<evidence type="ECO:0000259" key="1">
    <source>
        <dbReference type="PROSITE" id="PS51186"/>
    </source>
</evidence>
<accession>A0A7X0NG39</accession>
<evidence type="ECO:0000313" key="3">
    <source>
        <dbReference type="Proteomes" id="UP000537141"/>
    </source>
</evidence>
<proteinExistence type="predicted"/>
<protein>
    <submittedName>
        <fullName evidence="2">GNAT superfamily N-acetyltransferase</fullName>
    </submittedName>
</protein>
<dbReference type="Pfam" id="PF00583">
    <property type="entry name" value="Acetyltransf_1"/>
    <property type="match status" value="1"/>
</dbReference>
<dbReference type="Gene3D" id="3.40.630.30">
    <property type="match status" value="1"/>
</dbReference>
<dbReference type="AlphaFoldDB" id="A0A7X0NG39"/>
<dbReference type="CDD" id="cd04301">
    <property type="entry name" value="NAT_SF"/>
    <property type="match status" value="1"/>
</dbReference>
<dbReference type="RefSeq" id="WP_246454907.1">
    <property type="nucleotide sequence ID" value="NZ_AP027362.1"/>
</dbReference>
<dbReference type="GO" id="GO:0016747">
    <property type="term" value="F:acyltransferase activity, transferring groups other than amino-acyl groups"/>
    <property type="evidence" value="ECO:0007669"/>
    <property type="project" value="InterPro"/>
</dbReference>
<evidence type="ECO:0000313" key="2">
    <source>
        <dbReference type="EMBL" id="MBB6542735.1"/>
    </source>
</evidence>
<dbReference type="InterPro" id="IPR016181">
    <property type="entry name" value="Acyl_CoA_acyltransferase"/>
</dbReference>
<keyword evidence="2" id="KW-0808">Transferase</keyword>
<organism evidence="2 3">
    <name type="scientific">Thalassotalea piscium</name>
    <dbReference type="NCBI Taxonomy" id="1230533"/>
    <lineage>
        <taxon>Bacteria</taxon>
        <taxon>Pseudomonadati</taxon>
        <taxon>Pseudomonadota</taxon>
        <taxon>Gammaproteobacteria</taxon>
        <taxon>Alteromonadales</taxon>
        <taxon>Colwelliaceae</taxon>
        <taxon>Thalassotalea</taxon>
    </lineage>
</organism>
<reference evidence="2 3" key="1">
    <citation type="submission" date="2020-08" db="EMBL/GenBank/DDBJ databases">
        <title>Genomic Encyclopedia of Type Strains, Phase IV (KMG-IV): sequencing the most valuable type-strain genomes for metagenomic binning, comparative biology and taxonomic classification.</title>
        <authorList>
            <person name="Goeker M."/>
        </authorList>
    </citation>
    <scope>NUCLEOTIDE SEQUENCE [LARGE SCALE GENOMIC DNA]</scope>
    <source>
        <strain evidence="2 3">DSM 26287</strain>
    </source>
</reference>
<gene>
    <name evidence="2" type="ORF">HNQ55_001235</name>
</gene>
<name>A0A7X0NG39_9GAMM</name>
<feature type="domain" description="N-acetyltransferase" evidence="1">
    <location>
        <begin position="17"/>
        <end position="199"/>
    </location>
</feature>
<dbReference type="PROSITE" id="PS51186">
    <property type="entry name" value="GNAT"/>
    <property type="match status" value="1"/>
</dbReference>
<dbReference type="SUPFAM" id="SSF55729">
    <property type="entry name" value="Acyl-CoA N-acyltransferases (Nat)"/>
    <property type="match status" value="1"/>
</dbReference>
<keyword evidence="3" id="KW-1185">Reference proteome</keyword>
<dbReference type="InterPro" id="IPR000182">
    <property type="entry name" value="GNAT_dom"/>
</dbReference>
<dbReference type="Proteomes" id="UP000537141">
    <property type="component" value="Unassembled WGS sequence"/>
</dbReference>
<comment type="caution">
    <text evidence="2">The sequence shown here is derived from an EMBL/GenBank/DDBJ whole genome shotgun (WGS) entry which is preliminary data.</text>
</comment>
<sequence>MITITMLVTTENHEHNINYRVMSPDDFYAVITLATDVHGEGYIDPQSITKWFNRGLLNNINASFVAYHNEVLVGFRLTFACDTWLIDQWCTPDLWEIPTDKVCYFKCNTVDENFRGYGIGSQLLKLSINAAKQQGALAGISHLWRESPENSAVNYFSKCGGELIKDHPDRWNELSQQGYCCPICEDDCHCTAAEMIIRF</sequence>
<dbReference type="EMBL" id="JACHHU010000007">
    <property type="protein sequence ID" value="MBB6542735.1"/>
    <property type="molecule type" value="Genomic_DNA"/>
</dbReference>